<dbReference type="PATRIC" id="fig|379893.4.peg.1531"/>
<dbReference type="RefSeq" id="WP_049857974.1">
    <property type="nucleotide sequence ID" value="NZ_JNGI01000162.1"/>
</dbReference>
<gene>
    <name evidence="1" type="ORF">GM31_07495</name>
</gene>
<sequence>MRNVNIETVHERMNELGQRIATGRISLREEFELACLRELLERLKRENTTSDVDAIALNIAHEIMQVVNRRSELIGQEAQLLARIQNWVHIACRASMQQGPRG</sequence>
<dbReference type="Proteomes" id="UP000037393">
    <property type="component" value="Unassembled WGS sequence"/>
</dbReference>
<evidence type="ECO:0000313" key="1">
    <source>
        <dbReference type="EMBL" id="KNC89423.1"/>
    </source>
</evidence>
<accession>A0A0L0GLZ5</accession>
<reference evidence="1 2" key="1">
    <citation type="journal article" date="2015" name="Appl. Environ. Microbiol.">
        <title>The Enterobacterium Trabulsiella odontotermitis Presents Novel Adaptations Related to Its Association with Fungus-Growing Termites.</title>
        <authorList>
            <person name="Sapountzis P."/>
            <person name="Gruntjes T."/>
            <person name="Otani S."/>
            <person name="Estevez J."/>
            <person name="da Costa R.R."/>
            <person name="Plunkett G.3rd."/>
            <person name="Perna N.T."/>
            <person name="Poulsen M."/>
        </authorList>
    </citation>
    <scope>NUCLEOTIDE SEQUENCE [LARGE SCALE GENOMIC DNA]</scope>
    <source>
        <strain evidence="1 2">12</strain>
    </source>
</reference>
<organism evidence="1 2">
    <name type="scientific">Trabulsiella odontotermitis</name>
    <dbReference type="NCBI Taxonomy" id="379893"/>
    <lineage>
        <taxon>Bacteria</taxon>
        <taxon>Pseudomonadati</taxon>
        <taxon>Pseudomonadota</taxon>
        <taxon>Gammaproteobacteria</taxon>
        <taxon>Enterobacterales</taxon>
        <taxon>Enterobacteriaceae</taxon>
        <taxon>Trabulsiella</taxon>
    </lineage>
</organism>
<protein>
    <submittedName>
        <fullName evidence="1">Uncharacterized protein</fullName>
    </submittedName>
</protein>
<proteinExistence type="predicted"/>
<name>A0A0L0GLZ5_9ENTR</name>
<dbReference type="AlphaFoldDB" id="A0A0L0GLZ5"/>
<dbReference type="EMBL" id="JNGI01000162">
    <property type="protein sequence ID" value="KNC89423.1"/>
    <property type="molecule type" value="Genomic_DNA"/>
</dbReference>
<keyword evidence="2" id="KW-1185">Reference proteome</keyword>
<comment type="caution">
    <text evidence="1">The sequence shown here is derived from an EMBL/GenBank/DDBJ whole genome shotgun (WGS) entry which is preliminary data.</text>
</comment>
<evidence type="ECO:0000313" key="2">
    <source>
        <dbReference type="Proteomes" id="UP000037393"/>
    </source>
</evidence>